<reference evidence="1" key="1">
    <citation type="submission" date="2023-02" db="EMBL/GenBank/DDBJ databases">
        <title>Kitasatospora phosalacinea NBRC 14627.</title>
        <authorList>
            <person name="Ichikawa N."/>
            <person name="Sato H."/>
            <person name="Tonouchi N."/>
        </authorList>
    </citation>
    <scope>NUCLEOTIDE SEQUENCE</scope>
    <source>
        <strain evidence="1">NBRC 14627</strain>
    </source>
</reference>
<sequence length="148" mass="15962">MWQHEYTAETTAAPHAVWAVLSDLDRWTDWDTSMEAVTLDGPFAVGGRVSMTPTGQDPIVSVITRIEPDRAYADRTEFGGAVLDFSHTLTALPDGGTRVVHRLEITGPDADRLGPELGPVITEDFPEAMAGLLAHAERAERADPAPVA</sequence>
<dbReference type="AlphaFoldDB" id="A0A9W6Q7E5"/>
<evidence type="ECO:0008006" key="3">
    <source>
        <dbReference type="Google" id="ProtNLM"/>
    </source>
</evidence>
<name>A0A9W6Q7E5_9ACTN</name>
<evidence type="ECO:0000313" key="2">
    <source>
        <dbReference type="Proteomes" id="UP001165041"/>
    </source>
</evidence>
<protein>
    <recommendedName>
        <fullName evidence="3">Polyketide cyclase</fullName>
    </recommendedName>
</protein>
<dbReference type="SUPFAM" id="SSF55961">
    <property type="entry name" value="Bet v1-like"/>
    <property type="match status" value="1"/>
</dbReference>
<evidence type="ECO:0000313" key="1">
    <source>
        <dbReference type="EMBL" id="GLW70136.1"/>
    </source>
</evidence>
<dbReference type="Proteomes" id="UP001165041">
    <property type="component" value="Unassembled WGS sequence"/>
</dbReference>
<proteinExistence type="predicted"/>
<dbReference type="InterPro" id="IPR019587">
    <property type="entry name" value="Polyketide_cyclase/dehydratase"/>
</dbReference>
<dbReference type="InterPro" id="IPR023393">
    <property type="entry name" value="START-like_dom_sf"/>
</dbReference>
<dbReference type="Gene3D" id="3.30.530.20">
    <property type="match status" value="1"/>
</dbReference>
<organism evidence="1 2">
    <name type="scientific">Kitasatospora phosalacinea</name>
    <dbReference type="NCBI Taxonomy" id="2065"/>
    <lineage>
        <taxon>Bacteria</taxon>
        <taxon>Bacillati</taxon>
        <taxon>Actinomycetota</taxon>
        <taxon>Actinomycetes</taxon>
        <taxon>Kitasatosporales</taxon>
        <taxon>Streptomycetaceae</taxon>
        <taxon>Kitasatospora</taxon>
    </lineage>
</organism>
<dbReference type="RefSeq" id="WP_285735973.1">
    <property type="nucleotide sequence ID" value="NZ_BSSA01000006.1"/>
</dbReference>
<dbReference type="EMBL" id="BSSA01000006">
    <property type="protein sequence ID" value="GLW70136.1"/>
    <property type="molecule type" value="Genomic_DNA"/>
</dbReference>
<accession>A0A9W6Q7E5</accession>
<comment type="caution">
    <text evidence="1">The sequence shown here is derived from an EMBL/GenBank/DDBJ whole genome shotgun (WGS) entry which is preliminary data.</text>
</comment>
<dbReference type="Pfam" id="PF10604">
    <property type="entry name" value="Polyketide_cyc2"/>
    <property type="match status" value="1"/>
</dbReference>
<gene>
    <name evidence="1" type="ORF">Kpho02_24350</name>
</gene>